<dbReference type="InterPro" id="IPR000504">
    <property type="entry name" value="RRM_dom"/>
</dbReference>
<dbReference type="CDD" id="cd00590">
    <property type="entry name" value="RRM_SF"/>
    <property type="match status" value="1"/>
</dbReference>
<evidence type="ECO:0000259" key="4">
    <source>
        <dbReference type="PROSITE" id="PS50102"/>
    </source>
</evidence>
<dbReference type="STRING" id="578461.R0MH30"/>
<dbReference type="VEuPathDB" id="MicrosporidiaDB:NBO_552g0006"/>
<sequence length="320" mass="37739">MIHKRKIPENILNSAKNKLEELEKLNNSYIKVLNYQRWVITEDVIADVKVTSDFLQQLNKIYIGNLKSVTSDLIEQLSQFGRFTYKFIKQKECMFVDYDNPNAPFICLRELKNLKIGRTPAFCKEIPEMYQNPDPTILYVCNLHQDVTEEILENILPGVEYIKMSYNKTFKHDGYCYIKFTNANITKQVAKYFSELTLYNKKVYTTPLVINMEIPKFLLPDLPNEVYAIKKRIDGRIFKRGKLLELKNILDVEEFDDDFEKEIRKELEQFGEIDDLKFILNKDVVVLCKFKEQTQCRQAFDQLNGRYFGGKRINAAVLEE</sequence>
<dbReference type="InterPro" id="IPR012677">
    <property type="entry name" value="Nucleotide-bd_a/b_plait_sf"/>
</dbReference>
<dbReference type="SMART" id="SM00360">
    <property type="entry name" value="RRM"/>
    <property type="match status" value="3"/>
</dbReference>
<dbReference type="PROSITE" id="PS50102">
    <property type="entry name" value="RRM"/>
    <property type="match status" value="2"/>
</dbReference>
<evidence type="ECO:0000313" key="5">
    <source>
        <dbReference type="EMBL" id="EOB12098.1"/>
    </source>
</evidence>
<keyword evidence="2 3" id="KW-0694">RNA-binding</keyword>
<dbReference type="Pfam" id="PF00076">
    <property type="entry name" value="RRM_1"/>
    <property type="match status" value="2"/>
</dbReference>
<dbReference type="OrthoDB" id="5411533at2759"/>
<gene>
    <name evidence="5" type="ORF">NBO_552g0006</name>
</gene>
<organism evidence="5 6">
    <name type="scientific">Nosema bombycis (strain CQ1 / CVCC 102059)</name>
    <name type="common">Microsporidian parasite</name>
    <name type="synonym">Pebrine of silkworm</name>
    <dbReference type="NCBI Taxonomy" id="578461"/>
    <lineage>
        <taxon>Eukaryota</taxon>
        <taxon>Fungi</taxon>
        <taxon>Fungi incertae sedis</taxon>
        <taxon>Microsporidia</taxon>
        <taxon>Nosematidae</taxon>
        <taxon>Nosema</taxon>
    </lineage>
</organism>
<dbReference type="HOGENOM" id="CLU_020551_3_1_1"/>
<dbReference type="Proteomes" id="UP000016927">
    <property type="component" value="Unassembled WGS sequence"/>
</dbReference>
<proteinExistence type="predicted"/>
<keyword evidence="6" id="KW-1185">Reference proteome</keyword>
<protein>
    <submittedName>
        <fullName evidence="5">Polyadenylate-binding protein 1</fullName>
    </submittedName>
</protein>
<keyword evidence="1" id="KW-0677">Repeat</keyword>
<name>R0MH30_NOSB1</name>
<feature type="domain" description="RRM" evidence="4">
    <location>
        <begin position="136"/>
        <end position="215"/>
    </location>
</feature>
<evidence type="ECO:0000256" key="1">
    <source>
        <dbReference type="ARBA" id="ARBA00022737"/>
    </source>
</evidence>
<dbReference type="EMBL" id="KB909459">
    <property type="protein sequence ID" value="EOB12098.1"/>
    <property type="molecule type" value="Genomic_DNA"/>
</dbReference>
<dbReference type="GO" id="GO:0003723">
    <property type="term" value="F:RNA binding"/>
    <property type="evidence" value="ECO:0007669"/>
    <property type="project" value="UniProtKB-UniRule"/>
</dbReference>
<evidence type="ECO:0000313" key="6">
    <source>
        <dbReference type="Proteomes" id="UP000016927"/>
    </source>
</evidence>
<dbReference type="PANTHER" id="PTHR24012">
    <property type="entry name" value="RNA BINDING PROTEIN"/>
    <property type="match status" value="1"/>
</dbReference>
<dbReference type="SUPFAM" id="SSF54928">
    <property type="entry name" value="RNA-binding domain, RBD"/>
    <property type="match status" value="3"/>
</dbReference>
<reference evidence="5 6" key="1">
    <citation type="journal article" date="2013" name="BMC Genomics">
        <title>Comparative genomics of parasitic silkworm microsporidia reveal an association between genome expansion and host adaptation.</title>
        <authorList>
            <person name="Pan G."/>
            <person name="Xu J."/>
            <person name="Li T."/>
            <person name="Xia Q."/>
            <person name="Liu S.L."/>
            <person name="Zhang G."/>
            <person name="Li S."/>
            <person name="Li C."/>
            <person name="Liu H."/>
            <person name="Yang L."/>
            <person name="Liu T."/>
            <person name="Zhang X."/>
            <person name="Wu Z."/>
            <person name="Fan W."/>
            <person name="Dang X."/>
            <person name="Xiang H."/>
            <person name="Tao M."/>
            <person name="Li Y."/>
            <person name="Hu J."/>
            <person name="Li Z."/>
            <person name="Lin L."/>
            <person name="Luo J."/>
            <person name="Geng L."/>
            <person name="Wang L."/>
            <person name="Long M."/>
            <person name="Wan Y."/>
            <person name="He N."/>
            <person name="Zhang Z."/>
            <person name="Lu C."/>
            <person name="Keeling P.J."/>
            <person name="Wang J."/>
            <person name="Xiang Z."/>
            <person name="Zhou Z."/>
        </authorList>
    </citation>
    <scope>NUCLEOTIDE SEQUENCE [LARGE SCALE GENOMIC DNA]</scope>
    <source>
        <strain evidence="6">CQ1 / CVCC 102059</strain>
    </source>
</reference>
<dbReference type="AlphaFoldDB" id="R0MH30"/>
<evidence type="ECO:0000256" key="3">
    <source>
        <dbReference type="PROSITE-ProRule" id="PRU00176"/>
    </source>
</evidence>
<feature type="domain" description="RRM" evidence="4">
    <location>
        <begin position="242"/>
        <end position="320"/>
    </location>
</feature>
<dbReference type="OMA" id="AYLACEM"/>
<accession>R0MH30</accession>
<dbReference type="InterPro" id="IPR035979">
    <property type="entry name" value="RBD_domain_sf"/>
</dbReference>
<dbReference type="Gene3D" id="3.30.70.330">
    <property type="match status" value="3"/>
</dbReference>
<evidence type="ECO:0000256" key="2">
    <source>
        <dbReference type="ARBA" id="ARBA00022884"/>
    </source>
</evidence>